<reference evidence="5" key="1">
    <citation type="submission" date="2010-05" db="EMBL/GenBank/DDBJ databases">
        <title>The draft genome of Desulfonatronospira thiodismutans ASO3-1.</title>
        <authorList>
            <consortium name="US DOE Joint Genome Institute (JGI-PGF)"/>
            <person name="Lucas S."/>
            <person name="Copeland A."/>
            <person name="Lapidus A."/>
            <person name="Cheng J.-F."/>
            <person name="Bruce D."/>
            <person name="Goodwin L."/>
            <person name="Pitluck S."/>
            <person name="Chertkov O."/>
            <person name="Brettin T."/>
            <person name="Detter J.C."/>
            <person name="Han C."/>
            <person name="Land M.L."/>
            <person name="Hauser L."/>
            <person name="Kyrpides N."/>
            <person name="Mikhailova N."/>
            <person name="Muyzer G."/>
            <person name="Woyke T."/>
        </authorList>
    </citation>
    <scope>NUCLEOTIDE SEQUENCE [LARGE SCALE GENOMIC DNA]</scope>
    <source>
        <strain evidence="5">ASO3-1</strain>
    </source>
</reference>
<dbReference type="PANTHER" id="PTHR47396:SF1">
    <property type="entry name" value="ATP-DEPENDENT HELICASE IRC3-RELATED"/>
    <property type="match status" value="1"/>
</dbReference>
<dbReference type="InterPro" id="IPR054347">
    <property type="entry name" value="TOTE_primase"/>
</dbReference>
<dbReference type="InterPro" id="IPR027417">
    <property type="entry name" value="P-loop_NTPase"/>
</dbReference>
<evidence type="ECO:0000313" key="6">
    <source>
        <dbReference type="Proteomes" id="UP000005496"/>
    </source>
</evidence>
<evidence type="ECO:0000256" key="1">
    <source>
        <dbReference type="SAM" id="Coils"/>
    </source>
</evidence>
<protein>
    <submittedName>
        <fullName evidence="5">Type III restriction protein res subunit</fullName>
    </submittedName>
</protein>
<name>D6SNU1_9BACT</name>
<dbReference type="eggNOG" id="COG4951">
    <property type="taxonomic scope" value="Bacteria"/>
</dbReference>
<dbReference type="RefSeq" id="WP_008869739.1">
    <property type="nucleotide sequence ID" value="NZ_ACJN02000002.1"/>
</dbReference>
<dbReference type="Pfam" id="PF22548">
    <property type="entry name" value="AEP-TOTE"/>
    <property type="match status" value="1"/>
</dbReference>
<dbReference type="SMART" id="SM00487">
    <property type="entry name" value="DEXDc"/>
    <property type="match status" value="1"/>
</dbReference>
<comment type="caution">
    <text evidence="5">The sequence shown here is derived from an EMBL/GenBank/DDBJ whole genome shotgun (WGS) entry which is preliminary data.</text>
</comment>
<dbReference type="InterPro" id="IPR050742">
    <property type="entry name" value="Helicase_Restrict-Modif_Enz"/>
</dbReference>
<dbReference type="CDD" id="cd17926">
    <property type="entry name" value="DEXHc_RE"/>
    <property type="match status" value="1"/>
</dbReference>
<dbReference type="Pfam" id="PF00271">
    <property type="entry name" value="Helicase_C"/>
    <property type="match status" value="1"/>
</dbReference>
<dbReference type="InterPro" id="IPR006935">
    <property type="entry name" value="Helicase/UvrB_N"/>
</dbReference>
<evidence type="ECO:0000259" key="4">
    <source>
        <dbReference type="PROSITE" id="PS51194"/>
    </source>
</evidence>
<gene>
    <name evidence="5" type="ORF">Dthio_PD1775</name>
</gene>
<dbReference type="AlphaFoldDB" id="D6SNU1"/>
<dbReference type="PANTHER" id="PTHR47396">
    <property type="entry name" value="TYPE I RESTRICTION ENZYME ECOKI R PROTEIN"/>
    <property type="match status" value="1"/>
</dbReference>
<feature type="domain" description="Helicase ATP-binding" evidence="3">
    <location>
        <begin position="462"/>
        <end position="612"/>
    </location>
</feature>
<feature type="region of interest" description="Disordered" evidence="2">
    <location>
        <begin position="318"/>
        <end position="347"/>
    </location>
</feature>
<feature type="domain" description="Helicase C-terminal" evidence="4">
    <location>
        <begin position="647"/>
        <end position="800"/>
    </location>
</feature>
<sequence length="805" mass="89734">MSSMDDIDKASLLQALKSAEAECLRLRAENERLRARLGLATETLEEDKSKTPSLSTSLQEPHLLSSASVFCKSSPEEKIALFRQLFRGREDVYPVRWENKQGRSGYTPACANEWKRPLCGKPKVKCGQCESRLLKPVTDQVVFDHLAGNQTIGVYPLLPDDTCWFLAADFDKKSWQEDAAVFLEICREMEIPASLERSRSGNGGHVWIFFNSPVSAHNARKLGCAVLTRAMERRRELGFDSYDRFFPNQDTLPKGGFGNLIALPLQYYPRARGHSVFIDSSLQPYPDQWAFLSGVNTMSPADVEALVHEAGQRGAVAGVPDSVEEDTRRPWTLPPSGKKPPEGVSGPLPREASLIQGNQIYVVKGGLPAEVLNRLTRMATFQNPEFYRAQAMRLSTFGKPRIINCTEEFPDHLALPRGCLEEALVFLKSLGVQVNISDHRNTGQAIDIGFNGALTPEQHRAAQAMAEHDNGVLSAATAFGKTVVAAWLIAERKVNTLILVHRKQLMDQWQERLGTFLDLPANSIGRFGGGKNRVSGVVDIATLQSLNRKGEVLDLAADYGHIIVDECHHVSAFSFEQVLRKAKARYVCGLTATPIRKDGHHPIIFMQFEHVVVPRRTDFALPANMDNPGIQEVYSALAGDEARNEMILNDLFNALEDGCSPILLARLVSHVEELEKRLQNFVRNVIVLRGGMGKKQRQAVFERLAAVPDTEERVLIATGSYIGEGFDDARLDTLFLLSPVSWRGTLQQYAGRLHRMHSNKRRALIYDYVDEHVPQLARMFQKRLAGYRAMGYKTAEESPGEHVGA</sequence>
<organism evidence="5 6">
    <name type="scientific">Desulfonatronospira thiodismutans ASO3-1</name>
    <dbReference type="NCBI Taxonomy" id="555779"/>
    <lineage>
        <taxon>Bacteria</taxon>
        <taxon>Pseudomonadati</taxon>
        <taxon>Thermodesulfobacteriota</taxon>
        <taxon>Desulfovibrionia</taxon>
        <taxon>Desulfovibrionales</taxon>
        <taxon>Desulfonatronovibrionaceae</taxon>
        <taxon>Desulfonatronospira</taxon>
    </lineage>
</organism>
<dbReference type="EMBL" id="ACJN02000002">
    <property type="protein sequence ID" value="EFI34417.1"/>
    <property type="molecule type" value="Genomic_DNA"/>
</dbReference>
<dbReference type="GO" id="GO:0005829">
    <property type="term" value="C:cytosol"/>
    <property type="evidence" value="ECO:0007669"/>
    <property type="project" value="TreeGrafter"/>
</dbReference>
<dbReference type="InterPro" id="IPR001650">
    <property type="entry name" value="Helicase_C-like"/>
</dbReference>
<dbReference type="OrthoDB" id="9804086at2"/>
<feature type="coiled-coil region" evidence="1">
    <location>
        <begin position="9"/>
        <end position="36"/>
    </location>
</feature>
<keyword evidence="1" id="KW-0175">Coiled coil</keyword>
<dbReference type="GO" id="GO:0003677">
    <property type="term" value="F:DNA binding"/>
    <property type="evidence" value="ECO:0007669"/>
    <property type="project" value="InterPro"/>
</dbReference>
<evidence type="ECO:0000313" key="5">
    <source>
        <dbReference type="EMBL" id="EFI34417.1"/>
    </source>
</evidence>
<proteinExistence type="predicted"/>
<dbReference type="GO" id="GO:0005524">
    <property type="term" value="F:ATP binding"/>
    <property type="evidence" value="ECO:0007669"/>
    <property type="project" value="InterPro"/>
</dbReference>
<dbReference type="PROSITE" id="PS51194">
    <property type="entry name" value="HELICASE_CTER"/>
    <property type="match status" value="1"/>
</dbReference>
<dbReference type="PROSITE" id="PS51192">
    <property type="entry name" value="HELICASE_ATP_BIND_1"/>
    <property type="match status" value="1"/>
</dbReference>
<evidence type="ECO:0000259" key="3">
    <source>
        <dbReference type="PROSITE" id="PS51192"/>
    </source>
</evidence>
<dbReference type="eggNOG" id="COG1061">
    <property type="taxonomic scope" value="Bacteria"/>
</dbReference>
<dbReference type="CDD" id="cd18785">
    <property type="entry name" value="SF2_C"/>
    <property type="match status" value="1"/>
</dbReference>
<dbReference type="Gene3D" id="3.40.50.300">
    <property type="entry name" value="P-loop containing nucleotide triphosphate hydrolases"/>
    <property type="match status" value="2"/>
</dbReference>
<dbReference type="SUPFAM" id="SSF52540">
    <property type="entry name" value="P-loop containing nucleoside triphosphate hydrolases"/>
    <property type="match status" value="2"/>
</dbReference>
<keyword evidence="6" id="KW-1185">Reference proteome</keyword>
<accession>D6SNU1</accession>
<dbReference type="Pfam" id="PF04851">
    <property type="entry name" value="ResIII"/>
    <property type="match status" value="1"/>
</dbReference>
<dbReference type="GO" id="GO:0016787">
    <property type="term" value="F:hydrolase activity"/>
    <property type="evidence" value="ECO:0007669"/>
    <property type="project" value="InterPro"/>
</dbReference>
<evidence type="ECO:0000256" key="2">
    <source>
        <dbReference type="SAM" id="MobiDB-lite"/>
    </source>
</evidence>
<dbReference type="Proteomes" id="UP000005496">
    <property type="component" value="Unassembled WGS sequence"/>
</dbReference>
<dbReference type="InterPro" id="IPR014001">
    <property type="entry name" value="Helicase_ATP-bd"/>
</dbReference>